<protein>
    <recommendedName>
        <fullName evidence="1">SIS domain-containing protein</fullName>
    </recommendedName>
</protein>
<dbReference type="AlphaFoldDB" id="A0A8J4V7M6"/>
<accession>A0A8J4V7M6</accession>
<dbReference type="SUPFAM" id="SSF53697">
    <property type="entry name" value="SIS domain"/>
    <property type="match status" value="1"/>
</dbReference>
<evidence type="ECO:0000313" key="3">
    <source>
        <dbReference type="Proteomes" id="UP000695562"/>
    </source>
</evidence>
<proteinExistence type="predicted"/>
<dbReference type="InterPro" id="IPR046348">
    <property type="entry name" value="SIS_dom_sf"/>
</dbReference>
<dbReference type="GO" id="GO:0004360">
    <property type="term" value="F:glutamine-fructose-6-phosphate transaminase (isomerizing) activity"/>
    <property type="evidence" value="ECO:0007669"/>
    <property type="project" value="TreeGrafter"/>
</dbReference>
<evidence type="ECO:0000313" key="2">
    <source>
        <dbReference type="EMBL" id="KAF2076982.1"/>
    </source>
</evidence>
<sequence length="385" mass="42937">MDELLKLTKPRLENKNAHPYHMYNMIMDTPSALERIFNEEQEIIEKVVSVLDSDRIDRILLIGIGTSWHAALNAHYLLTRLGNLDQSKKSVVVWNSFDFIQQSPHLDSKTAVFIFSHRGIKTYSYQSYMKAKEAGSYVVLLTGTEAAVLEPLDAIIRTSKNDQSAAFTISHSSSYYVCLILSAKLGAKSGSSEAKDIVDNHLSKVPQYFSSLLKDETPYKRWAETVQDKFYLPFSGYLGNTSNAYEVALKIKESSYCISEGFNVEQLIHGPFVAFSSHTALTAMITDYDKLGKERSHQLLKASKHVGATVLAITTIGDNTTESIVGIENTIKLIDVPDSISILTNLGCLQLLSYHLAILKKVNPDTFRRDQPLHSDCFSVAGLTL</sequence>
<dbReference type="GO" id="GO:0006487">
    <property type="term" value="P:protein N-linked glycosylation"/>
    <property type="evidence" value="ECO:0007669"/>
    <property type="project" value="TreeGrafter"/>
</dbReference>
<name>A0A8J4V7M6_9MYCE</name>
<dbReference type="GO" id="GO:0006047">
    <property type="term" value="P:UDP-N-acetylglucosamine metabolic process"/>
    <property type="evidence" value="ECO:0007669"/>
    <property type="project" value="TreeGrafter"/>
</dbReference>
<reference evidence="2" key="1">
    <citation type="submission" date="2020-01" db="EMBL/GenBank/DDBJ databases">
        <title>Development of genomics and gene disruption for Polysphondylium violaceum indicates a role for the polyketide synthase stlB in stalk morphogenesis.</title>
        <authorList>
            <person name="Narita B."/>
            <person name="Kawabe Y."/>
            <person name="Kin K."/>
            <person name="Saito T."/>
            <person name="Gibbs R."/>
            <person name="Kuspa A."/>
            <person name="Muzny D."/>
            <person name="Queller D."/>
            <person name="Richards S."/>
            <person name="Strassman J."/>
            <person name="Sucgang R."/>
            <person name="Worley K."/>
            <person name="Schaap P."/>
        </authorList>
    </citation>
    <scope>NUCLEOTIDE SEQUENCE</scope>
    <source>
        <strain evidence="2">QSvi11</strain>
    </source>
</reference>
<dbReference type="GO" id="GO:0097367">
    <property type="term" value="F:carbohydrate derivative binding"/>
    <property type="evidence" value="ECO:0007669"/>
    <property type="project" value="InterPro"/>
</dbReference>
<dbReference type="Pfam" id="PF01380">
    <property type="entry name" value="SIS"/>
    <property type="match status" value="1"/>
</dbReference>
<comment type="caution">
    <text evidence="2">The sequence shown here is derived from an EMBL/GenBank/DDBJ whole genome shotgun (WGS) entry which is preliminary data.</text>
</comment>
<dbReference type="Proteomes" id="UP000695562">
    <property type="component" value="Unassembled WGS sequence"/>
</dbReference>
<gene>
    <name evidence="2" type="ORF">CYY_001691</name>
</gene>
<dbReference type="Gene3D" id="3.40.50.10490">
    <property type="entry name" value="Glucose-6-phosphate isomerase like protein, domain 1"/>
    <property type="match status" value="2"/>
</dbReference>
<dbReference type="PANTHER" id="PTHR10937:SF0">
    <property type="entry name" value="GLUTAMINE--FRUCTOSE-6-PHOSPHATE TRANSAMINASE (ISOMERIZING)"/>
    <property type="match status" value="1"/>
</dbReference>
<dbReference type="GO" id="GO:0006002">
    <property type="term" value="P:fructose 6-phosphate metabolic process"/>
    <property type="evidence" value="ECO:0007669"/>
    <property type="project" value="TreeGrafter"/>
</dbReference>
<dbReference type="OrthoDB" id="15235at2759"/>
<evidence type="ECO:0000259" key="1">
    <source>
        <dbReference type="PROSITE" id="PS51464"/>
    </source>
</evidence>
<dbReference type="EMBL" id="AJWJ01000042">
    <property type="protein sequence ID" value="KAF2076982.1"/>
    <property type="molecule type" value="Genomic_DNA"/>
</dbReference>
<dbReference type="InterPro" id="IPR001347">
    <property type="entry name" value="SIS_dom"/>
</dbReference>
<feature type="domain" description="SIS" evidence="1">
    <location>
        <begin position="47"/>
        <end position="191"/>
    </location>
</feature>
<dbReference type="PANTHER" id="PTHR10937">
    <property type="entry name" value="GLUCOSAMINE--FRUCTOSE-6-PHOSPHATE AMINOTRANSFERASE, ISOMERIZING"/>
    <property type="match status" value="1"/>
</dbReference>
<organism evidence="2 3">
    <name type="scientific">Polysphondylium violaceum</name>
    <dbReference type="NCBI Taxonomy" id="133409"/>
    <lineage>
        <taxon>Eukaryota</taxon>
        <taxon>Amoebozoa</taxon>
        <taxon>Evosea</taxon>
        <taxon>Eumycetozoa</taxon>
        <taxon>Dictyostelia</taxon>
        <taxon>Dictyosteliales</taxon>
        <taxon>Dictyosteliaceae</taxon>
        <taxon>Polysphondylium</taxon>
    </lineage>
</organism>
<keyword evidence="3" id="KW-1185">Reference proteome</keyword>
<dbReference type="PROSITE" id="PS51464">
    <property type="entry name" value="SIS"/>
    <property type="match status" value="1"/>
</dbReference>